<sequence>MATIYQKTHWFLAISFLLCFILITCQARNLRVDSYEVQKSGQQVVVRNKEQSKYEDSVAIDVDYTPARKKPPIHN</sequence>
<feature type="chain" id="PRO_5040203925" evidence="1">
    <location>
        <begin position="28"/>
        <end position="75"/>
    </location>
</feature>
<dbReference type="EMBL" id="JAJAGQ010000014">
    <property type="protein sequence ID" value="KAJ8544091.1"/>
    <property type="molecule type" value="Genomic_DNA"/>
</dbReference>
<evidence type="ECO:0000313" key="3">
    <source>
        <dbReference type="Proteomes" id="UP001152561"/>
    </source>
</evidence>
<evidence type="ECO:0000313" key="2">
    <source>
        <dbReference type="EMBL" id="KAJ8544091.1"/>
    </source>
</evidence>
<evidence type="ECO:0000256" key="1">
    <source>
        <dbReference type="SAM" id="SignalP"/>
    </source>
</evidence>
<dbReference type="Pfam" id="PF21529">
    <property type="entry name" value="GLV1-2"/>
    <property type="match status" value="1"/>
</dbReference>
<comment type="caution">
    <text evidence="2">The sequence shown here is derived from an EMBL/GenBank/DDBJ whole genome shotgun (WGS) entry which is preliminary data.</text>
</comment>
<gene>
    <name evidence="2" type="ORF">K7X08_028602</name>
</gene>
<organism evidence="2 3">
    <name type="scientific">Anisodus acutangulus</name>
    <dbReference type="NCBI Taxonomy" id="402998"/>
    <lineage>
        <taxon>Eukaryota</taxon>
        <taxon>Viridiplantae</taxon>
        <taxon>Streptophyta</taxon>
        <taxon>Embryophyta</taxon>
        <taxon>Tracheophyta</taxon>
        <taxon>Spermatophyta</taxon>
        <taxon>Magnoliopsida</taxon>
        <taxon>eudicotyledons</taxon>
        <taxon>Gunneridae</taxon>
        <taxon>Pentapetalae</taxon>
        <taxon>asterids</taxon>
        <taxon>lamiids</taxon>
        <taxon>Solanales</taxon>
        <taxon>Solanaceae</taxon>
        <taxon>Solanoideae</taxon>
        <taxon>Hyoscyameae</taxon>
        <taxon>Anisodus</taxon>
    </lineage>
</organism>
<reference evidence="3" key="1">
    <citation type="journal article" date="2023" name="Proc. Natl. Acad. Sci. U.S.A.">
        <title>Genomic and structural basis for evolution of tropane alkaloid biosynthesis.</title>
        <authorList>
            <person name="Wanga Y.-J."/>
            <person name="Taina T."/>
            <person name="Yua J.-Y."/>
            <person name="Lia J."/>
            <person name="Xua B."/>
            <person name="Chenc J."/>
            <person name="D'Auriad J.C."/>
            <person name="Huanga J.-P."/>
            <person name="Huanga S.-X."/>
        </authorList>
    </citation>
    <scope>NUCLEOTIDE SEQUENCE [LARGE SCALE GENOMIC DNA]</scope>
    <source>
        <strain evidence="3">cv. KIB-2019</strain>
    </source>
</reference>
<protein>
    <submittedName>
        <fullName evidence="2">Uncharacterized protein</fullName>
    </submittedName>
</protein>
<dbReference type="OrthoDB" id="1625577at2759"/>
<dbReference type="AlphaFoldDB" id="A0A9Q1LWS9"/>
<dbReference type="InterPro" id="IPR049306">
    <property type="entry name" value="GLV1-2"/>
</dbReference>
<keyword evidence="3" id="KW-1185">Reference proteome</keyword>
<name>A0A9Q1LWS9_9SOLA</name>
<accession>A0A9Q1LWS9</accession>
<feature type="signal peptide" evidence="1">
    <location>
        <begin position="1"/>
        <end position="27"/>
    </location>
</feature>
<dbReference type="Proteomes" id="UP001152561">
    <property type="component" value="Unassembled WGS sequence"/>
</dbReference>
<proteinExistence type="predicted"/>
<keyword evidence="1" id="KW-0732">Signal</keyword>